<dbReference type="Gene3D" id="1.10.10.10">
    <property type="entry name" value="Winged helix-like DNA-binding domain superfamily/Winged helix DNA-binding domain"/>
    <property type="match status" value="1"/>
</dbReference>
<gene>
    <name evidence="2" type="primary">lexA_2</name>
    <name evidence="2" type="ORF">ERS852491_01462</name>
</gene>
<protein>
    <submittedName>
        <fullName evidence="2">LexA repressor</fullName>
        <ecNumber evidence="2">3.4.21.88</ecNumber>
    </submittedName>
</protein>
<organism evidence="2 3">
    <name type="scientific">Faecalicatena contorta</name>
    <dbReference type="NCBI Taxonomy" id="39482"/>
    <lineage>
        <taxon>Bacteria</taxon>
        <taxon>Bacillati</taxon>
        <taxon>Bacillota</taxon>
        <taxon>Clostridia</taxon>
        <taxon>Lachnospirales</taxon>
        <taxon>Lachnospiraceae</taxon>
        <taxon>Faecalicatena</taxon>
    </lineage>
</organism>
<dbReference type="InterPro" id="IPR050077">
    <property type="entry name" value="LexA_repressor"/>
</dbReference>
<dbReference type="PANTHER" id="PTHR33516:SF2">
    <property type="entry name" value="LEXA REPRESSOR-RELATED"/>
    <property type="match status" value="1"/>
</dbReference>
<dbReference type="Pfam" id="PF01726">
    <property type="entry name" value="LexA_DNA_bind"/>
    <property type="match status" value="1"/>
</dbReference>
<evidence type="ECO:0000259" key="1">
    <source>
        <dbReference type="Pfam" id="PF01726"/>
    </source>
</evidence>
<dbReference type="AlphaFoldDB" id="A0A174CT21"/>
<feature type="domain" description="LexA repressor DNA-binding" evidence="1">
    <location>
        <begin position="8"/>
        <end position="71"/>
    </location>
</feature>
<sequence length="76" mass="8682">MGGIELKQALTRKQEESYQCILKYKDEHGYPPTVREFGKLLGLKSASSAFSRIRQLEQSGYIRRIPASPRAIEILE</sequence>
<dbReference type="InterPro" id="IPR036388">
    <property type="entry name" value="WH-like_DNA-bd_sf"/>
</dbReference>
<evidence type="ECO:0000313" key="2">
    <source>
        <dbReference type="EMBL" id="CUO16711.1"/>
    </source>
</evidence>
<dbReference type="InterPro" id="IPR036390">
    <property type="entry name" value="WH_DNA-bd_sf"/>
</dbReference>
<dbReference type="GO" id="GO:0006508">
    <property type="term" value="P:proteolysis"/>
    <property type="evidence" value="ECO:0007669"/>
    <property type="project" value="InterPro"/>
</dbReference>
<accession>A0A174CT21</accession>
<dbReference type="InterPro" id="IPR006199">
    <property type="entry name" value="LexA_DNA-bd_dom"/>
</dbReference>
<dbReference type="Proteomes" id="UP000095544">
    <property type="component" value="Unassembled WGS sequence"/>
</dbReference>
<evidence type="ECO:0000313" key="3">
    <source>
        <dbReference type="Proteomes" id="UP000095544"/>
    </source>
</evidence>
<dbReference type="PANTHER" id="PTHR33516">
    <property type="entry name" value="LEXA REPRESSOR"/>
    <property type="match status" value="1"/>
</dbReference>
<proteinExistence type="predicted"/>
<name>A0A174CT21_9FIRM</name>
<reference evidence="2 3" key="1">
    <citation type="submission" date="2015-09" db="EMBL/GenBank/DDBJ databases">
        <authorList>
            <consortium name="Pathogen Informatics"/>
        </authorList>
    </citation>
    <scope>NUCLEOTIDE SEQUENCE [LARGE SCALE GENOMIC DNA]</scope>
    <source>
        <strain evidence="2 3">2789STDY5834876</strain>
    </source>
</reference>
<dbReference type="STRING" id="39482.ERS852491_01462"/>
<keyword evidence="2" id="KW-0378">Hydrolase</keyword>
<dbReference type="EMBL" id="CYZU01000010">
    <property type="protein sequence ID" value="CUO16711.1"/>
    <property type="molecule type" value="Genomic_DNA"/>
</dbReference>
<dbReference type="SUPFAM" id="SSF46785">
    <property type="entry name" value="Winged helix' DNA-binding domain"/>
    <property type="match status" value="1"/>
</dbReference>
<dbReference type="EC" id="3.4.21.88" evidence="2"/>
<dbReference type="GO" id="GO:0004252">
    <property type="term" value="F:serine-type endopeptidase activity"/>
    <property type="evidence" value="ECO:0007669"/>
    <property type="project" value="UniProtKB-EC"/>
</dbReference>